<comment type="caution">
    <text evidence="3">The sequence shown here is derived from an EMBL/GenBank/DDBJ whole genome shotgun (WGS) entry which is preliminary data.</text>
</comment>
<dbReference type="InterPro" id="IPR004274">
    <property type="entry name" value="FCP1_dom"/>
</dbReference>
<dbReference type="Proteomes" id="UP000311382">
    <property type="component" value="Unassembled WGS sequence"/>
</dbReference>
<organism evidence="3 4">
    <name type="scientific">Rhodotorula diobovata</name>
    <dbReference type="NCBI Taxonomy" id="5288"/>
    <lineage>
        <taxon>Eukaryota</taxon>
        <taxon>Fungi</taxon>
        <taxon>Dikarya</taxon>
        <taxon>Basidiomycota</taxon>
        <taxon>Pucciniomycotina</taxon>
        <taxon>Microbotryomycetes</taxon>
        <taxon>Sporidiobolales</taxon>
        <taxon>Sporidiobolaceae</taxon>
        <taxon>Rhodotorula</taxon>
    </lineage>
</organism>
<feature type="domain" description="FCP1 homology" evidence="2">
    <location>
        <begin position="263"/>
        <end position="560"/>
    </location>
</feature>
<feature type="compositionally biased region" description="Basic and acidic residues" evidence="1">
    <location>
        <begin position="487"/>
        <end position="498"/>
    </location>
</feature>
<protein>
    <recommendedName>
        <fullName evidence="2">FCP1 homology domain-containing protein</fullName>
    </recommendedName>
</protein>
<dbReference type="OrthoDB" id="1711508at2759"/>
<dbReference type="AlphaFoldDB" id="A0A5C5FPW2"/>
<feature type="region of interest" description="Disordered" evidence="1">
    <location>
        <begin position="114"/>
        <end position="220"/>
    </location>
</feature>
<feature type="compositionally biased region" description="Pro residues" evidence="1">
    <location>
        <begin position="114"/>
        <end position="127"/>
    </location>
</feature>
<dbReference type="STRING" id="5288.A0A5C5FPW2"/>
<feature type="compositionally biased region" description="Low complexity" evidence="1">
    <location>
        <begin position="182"/>
        <end position="195"/>
    </location>
</feature>
<proteinExistence type="predicted"/>
<evidence type="ECO:0000256" key="1">
    <source>
        <dbReference type="SAM" id="MobiDB-lite"/>
    </source>
</evidence>
<dbReference type="Gene3D" id="3.40.50.1000">
    <property type="entry name" value="HAD superfamily/HAD-like"/>
    <property type="match status" value="1"/>
</dbReference>
<keyword evidence="4" id="KW-1185">Reference proteome</keyword>
<dbReference type="EMBL" id="SOZI01000116">
    <property type="protein sequence ID" value="TNY18907.1"/>
    <property type="molecule type" value="Genomic_DNA"/>
</dbReference>
<reference evidence="3 4" key="1">
    <citation type="submission" date="2019-03" db="EMBL/GenBank/DDBJ databases">
        <title>Rhodosporidium diobovatum UCD-FST 08-225 genome sequencing, assembly, and annotation.</title>
        <authorList>
            <person name="Fakankun I.U."/>
            <person name="Fristensky B."/>
            <person name="Levin D.B."/>
        </authorList>
    </citation>
    <scope>NUCLEOTIDE SEQUENCE [LARGE SCALE GENOMIC DNA]</scope>
    <source>
        <strain evidence="3 4">UCD-FST 08-225</strain>
    </source>
</reference>
<evidence type="ECO:0000259" key="2">
    <source>
        <dbReference type="SMART" id="SM00577"/>
    </source>
</evidence>
<feature type="compositionally biased region" description="Basic and acidic residues" evidence="1">
    <location>
        <begin position="433"/>
        <end position="459"/>
    </location>
</feature>
<accession>A0A5C5FPW2</accession>
<dbReference type="SMART" id="SM00577">
    <property type="entry name" value="CPDc"/>
    <property type="match status" value="1"/>
</dbReference>
<feature type="compositionally biased region" description="Pro residues" evidence="1">
    <location>
        <begin position="199"/>
        <end position="214"/>
    </location>
</feature>
<dbReference type="InterPro" id="IPR023214">
    <property type="entry name" value="HAD_sf"/>
</dbReference>
<sequence length="700" mass="76101">MADTASLGNRSGIRTIFTTGRTRLLLLRPVPPTLRDTDMQLGSSAHYHPHDEPYFPNPQWPAYHPPPRPQAPDAYLAYGQPWVPPQHQPAFNPAFFNPSAGPFASHAPYSAPFHPTPPAHAPSPFAPSAPWSGYGRSDDHGERNWRGARGGRDDPPYRRDVERRPYTLYDRRDGPSAPPPRRSWSPNRGRGNSRSRSPEPCPSAAPAPAPPPPAYAADGTYIPPARRVRQDVRTAPVIPPTAAYLAVAEQPSRTVPGEQGPGEPLYLVMDLNHTLLVRSKRDRTSSRMPVARPYLSTFLSFICARGPPIDAASSEESSAAPAVTTMTPTAHPRFEPIVYSSARAPNVLSMLAALSLVPPARAASYVASLQRPGALPTRPPLYEPRAEEGDVLRMVFTRSMMGLSDRDYRGDVETVKDLGKVWELLEFGQDAVRSEGEAREVRRKEAEKNAERAAAKRGEAGGATAGDADELPQEDGPVEAVEELGEKEDGPAAERGHDGAPPQADKPLRLNKKAKARIAQACDERGAKRTLLLDDEAGKAAQQPHSHLPIPPFLVHPSHFPTPPASAYATDDPALATALSLDPAHPPAQDRALLIAIAQLESARKQTNVAAWVRAGGLDELRDEARERIRDAGTQTAEGQVGEEEVDEELAKWGEEVCARYGVEVRREWDPEWRVKLLEKEGRLSSAAMPEAATAGDGDA</sequence>
<evidence type="ECO:0000313" key="3">
    <source>
        <dbReference type="EMBL" id="TNY18907.1"/>
    </source>
</evidence>
<gene>
    <name evidence="3" type="ORF">DMC30DRAFT_418389</name>
</gene>
<feature type="compositionally biased region" description="Acidic residues" evidence="1">
    <location>
        <begin position="467"/>
        <end position="486"/>
    </location>
</feature>
<name>A0A5C5FPW2_9BASI</name>
<evidence type="ECO:0000313" key="4">
    <source>
        <dbReference type="Proteomes" id="UP000311382"/>
    </source>
</evidence>
<feature type="region of interest" description="Disordered" evidence="1">
    <location>
        <begin position="433"/>
        <end position="510"/>
    </location>
</feature>
<feature type="compositionally biased region" description="Basic and acidic residues" evidence="1">
    <location>
        <begin position="136"/>
        <end position="174"/>
    </location>
</feature>